<accession>A0A317X8T1</accession>
<reference evidence="3 4" key="1">
    <citation type="submission" date="2016-12" db="EMBL/GenBank/DDBJ databases">
        <title>The genomes of Aspergillus section Nigri reveals drivers in fungal speciation.</title>
        <authorList>
            <consortium name="DOE Joint Genome Institute"/>
            <person name="Vesth T.C."/>
            <person name="Nybo J."/>
            <person name="Theobald S."/>
            <person name="Brandl J."/>
            <person name="Frisvad J.C."/>
            <person name="Nielsen K.F."/>
            <person name="Lyhne E.K."/>
            <person name="Kogle M.E."/>
            <person name="Kuo A."/>
            <person name="Riley R."/>
            <person name="Clum A."/>
            <person name="Nolan M."/>
            <person name="Lipzen A."/>
            <person name="Salamov A."/>
            <person name="Henrissat B."/>
            <person name="Wiebenga A."/>
            <person name="De Vries R.P."/>
            <person name="Grigoriev I.V."/>
            <person name="Mortensen U.H."/>
            <person name="Andersen M.R."/>
            <person name="Baker S.E."/>
        </authorList>
    </citation>
    <scope>NUCLEOTIDE SEQUENCE [LARGE SCALE GENOMIC DNA]</scope>
    <source>
        <strain evidence="3 4">CBS 115572</strain>
    </source>
</reference>
<dbReference type="RefSeq" id="XP_025470748.1">
    <property type="nucleotide sequence ID" value="XM_025615476.1"/>
</dbReference>
<name>A0A317X8T1_9EURO</name>
<sequence length="728" mass="79627">MSPSGTQISLDDLSHRSSRPRPSQEDNRQLLPSSASSTSSRRGSSDSTSRASNAGLQPDASNNGDHSDSDSGVTAESHDDSESDDSIPLRTTEKRKWRWKHLVMDSGTDEPYQLHDDSATLTRLVFLRLVAVTIIIGAIVLGARGQSFDLASHTVENGIVVDQDAQLAIIGLANTILQFLTQEALLHISATLITKWMTGKGEKGASSVDFDLLDEFKKPWTAASKLKERCKIGTRKSRAWLQFIGALVVGISILLLGAAMNTIAIPKSRWWPDTRFEAPQPPDDRFYFVNQTSRVASVSRMPLWGQAWEMIREGGTASWEMAHTLAAYRSLNALSKLYDTFNNEAGWQSIGDNDAPTFSAIEVTNASTPSIRSMAMHGDLAIAMYNQQKAQNSHSWARDSTGWYARLFMPGILLDTSCIPNNDTLATGSWTATTSSTNSTITVTIGPATNTSTSTGTFNGAICYINVYQAQVALQQWFYSGTGNYDYSINNYGADMYPEISYLDPPSTTETLAISTETTSWFEAIIPNLQAFSTNKEVLNLTSLAVLLADDLVSFNRGYSQLDGLAAVISTIFTDMVTSFDWTYAVSSGNTTMQGPIRWQIYGSGPRLPWEWVIAIVLGVGIGVQVYDLVLLGWWRGLAKGPWLSLDGMLVAANKAPMMKVLQNGKGGGYVSDEARQARFFVRQLASDLEGQREGDAVLVSGEELQEEEGMYVELQPGKAYREQATAA</sequence>
<organism evidence="3 4">
    <name type="scientific">Aspergillus sclerotioniger CBS 115572</name>
    <dbReference type="NCBI Taxonomy" id="1450535"/>
    <lineage>
        <taxon>Eukaryota</taxon>
        <taxon>Fungi</taxon>
        <taxon>Dikarya</taxon>
        <taxon>Ascomycota</taxon>
        <taxon>Pezizomycotina</taxon>
        <taxon>Eurotiomycetes</taxon>
        <taxon>Eurotiomycetidae</taxon>
        <taxon>Eurotiales</taxon>
        <taxon>Aspergillaceae</taxon>
        <taxon>Aspergillus</taxon>
        <taxon>Aspergillus subgen. Circumdati</taxon>
    </lineage>
</organism>
<evidence type="ECO:0000313" key="3">
    <source>
        <dbReference type="EMBL" id="PWY93987.1"/>
    </source>
</evidence>
<gene>
    <name evidence="3" type="ORF">BO94DRAFT_582400</name>
</gene>
<protein>
    <submittedName>
        <fullName evidence="3">Uncharacterized protein</fullName>
    </submittedName>
</protein>
<evidence type="ECO:0000256" key="2">
    <source>
        <dbReference type="SAM" id="Phobius"/>
    </source>
</evidence>
<keyword evidence="2" id="KW-0472">Membrane</keyword>
<evidence type="ECO:0000256" key="1">
    <source>
        <dbReference type="SAM" id="MobiDB-lite"/>
    </source>
</evidence>
<dbReference type="Proteomes" id="UP000246702">
    <property type="component" value="Unassembled WGS sequence"/>
</dbReference>
<feature type="region of interest" description="Disordered" evidence="1">
    <location>
        <begin position="1"/>
        <end position="89"/>
    </location>
</feature>
<feature type="compositionally biased region" description="Low complexity" evidence="1">
    <location>
        <begin position="33"/>
        <end position="52"/>
    </location>
</feature>
<keyword evidence="2" id="KW-0812">Transmembrane</keyword>
<feature type="transmembrane region" description="Helical" evidence="2">
    <location>
        <begin position="125"/>
        <end position="143"/>
    </location>
</feature>
<keyword evidence="2" id="KW-1133">Transmembrane helix</keyword>
<dbReference type="EMBL" id="MSFK01000005">
    <property type="protein sequence ID" value="PWY93987.1"/>
    <property type="molecule type" value="Genomic_DNA"/>
</dbReference>
<dbReference type="AlphaFoldDB" id="A0A317X8T1"/>
<dbReference type="GeneID" id="37117619"/>
<evidence type="ECO:0000313" key="4">
    <source>
        <dbReference type="Proteomes" id="UP000246702"/>
    </source>
</evidence>
<feature type="transmembrane region" description="Helical" evidence="2">
    <location>
        <begin position="239"/>
        <end position="260"/>
    </location>
</feature>
<comment type="caution">
    <text evidence="3">The sequence shown here is derived from an EMBL/GenBank/DDBJ whole genome shotgun (WGS) entry which is preliminary data.</text>
</comment>
<keyword evidence="4" id="KW-1185">Reference proteome</keyword>
<dbReference type="OrthoDB" id="4521923at2759"/>
<proteinExistence type="predicted"/>